<evidence type="ECO:0000256" key="1">
    <source>
        <dbReference type="SAM" id="MobiDB-lite"/>
    </source>
</evidence>
<dbReference type="Proteomes" id="UP000032309">
    <property type="component" value="Unassembled WGS sequence"/>
</dbReference>
<feature type="region of interest" description="Disordered" evidence="1">
    <location>
        <begin position="180"/>
        <end position="208"/>
    </location>
</feature>
<evidence type="ECO:0000313" key="3">
    <source>
        <dbReference type="EMBL" id="GAN32480.1"/>
    </source>
</evidence>
<reference evidence="4" key="1">
    <citation type="journal article" date="2015" name="Genome Announc.">
        <title>Draft Genome Sequence of an Anaerobic Ammonium-Oxidizing Bacterium, "Candidatus Brocadia sinica".</title>
        <authorList>
            <person name="Oshiki M."/>
            <person name="Shinyako-Hata K."/>
            <person name="Satoh H."/>
            <person name="Okabe S."/>
        </authorList>
    </citation>
    <scope>NUCLEOTIDE SEQUENCE [LARGE SCALE GENOMIC DNA]</scope>
    <source>
        <strain evidence="4">JPN1</strain>
    </source>
</reference>
<dbReference type="EMBL" id="BAFN01000001">
    <property type="protein sequence ID" value="GAN32480.1"/>
    <property type="molecule type" value="Genomic_DNA"/>
</dbReference>
<proteinExistence type="predicted"/>
<feature type="transmembrane region" description="Helical" evidence="2">
    <location>
        <begin position="52"/>
        <end position="71"/>
    </location>
</feature>
<evidence type="ECO:0000313" key="4">
    <source>
        <dbReference type="Proteomes" id="UP000032309"/>
    </source>
</evidence>
<organism evidence="3 4">
    <name type="scientific">Candidatus Brocadia sinica JPN1</name>
    <dbReference type="NCBI Taxonomy" id="1197129"/>
    <lineage>
        <taxon>Bacteria</taxon>
        <taxon>Pseudomonadati</taxon>
        <taxon>Planctomycetota</taxon>
        <taxon>Candidatus Brocadiia</taxon>
        <taxon>Candidatus Brocadiales</taxon>
        <taxon>Candidatus Brocadiaceae</taxon>
        <taxon>Candidatus Brocadia</taxon>
    </lineage>
</organism>
<protein>
    <submittedName>
        <fullName evidence="3">Rhodanese-related sulfurtransferase</fullName>
    </submittedName>
</protein>
<sequence>MIVWQQVDNASAMKSEMTEKHDRLFFILLGDWTWWAWTLTAILLAIGLRGHPVTFVAAMGITGFQVIVMLIREKSVSAFPVQLRIAYLMLLGICFVPQMRWLYWLPTVGTFALVIFGYCLMARMLSLLPWNRQEALSADLLLRTFVSRPDLSRLAGNRQTAGCAGGLCTIDVQVGRRKHNAKSGAAPNSGPATPVNPSGVKEWPPSVN</sequence>
<evidence type="ECO:0000256" key="2">
    <source>
        <dbReference type="SAM" id="Phobius"/>
    </source>
</evidence>
<keyword evidence="4" id="KW-1185">Reference proteome</keyword>
<keyword evidence="2" id="KW-0812">Transmembrane</keyword>
<name>A0ABQ0JUR2_9BACT</name>
<feature type="transmembrane region" description="Helical" evidence="2">
    <location>
        <begin position="24"/>
        <end position="46"/>
    </location>
</feature>
<accession>A0ABQ0JUR2</accession>
<feature type="transmembrane region" description="Helical" evidence="2">
    <location>
        <begin position="83"/>
        <end position="103"/>
    </location>
</feature>
<keyword evidence="2" id="KW-0472">Membrane</keyword>
<gene>
    <name evidence="3" type="ORF">BROSI_A0995</name>
</gene>
<feature type="transmembrane region" description="Helical" evidence="2">
    <location>
        <begin position="109"/>
        <end position="128"/>
    </location>
</feature>
<keyword evidence="2" id="KW-1133">Transmembrane helix</keyword>
<comment type="caution">
    <text evidence="3">The sequence shown here is derived from an EMBL/GenBank/DDBJ whole genome shotgun (WGS) entry which is preliminary data.</text>
</comment>